<feature type="domain" description="Peptidoglycan binding-like" evidence="2">
    <location>
        <begin position="121"/>
        <end position="170"/>
    </location>
</feature>
<dbReference type="PROSITE" id="PS51257">
    <property type="entry name" value="PROKAR_LIPOPROTEIN"/>
    <property type="match status" value="1"/>
</dbReference>
<keyword evidence="5" id="KW-1185">Reference proteome</keyword>
<dbReference type="AlphaFoldDB" id="A0A2T4UMB5"/>
<dbReference type="Pfam" id="PF01551">
    <property type="entry name" value="Peptidase_M23"/>
    <property type="match status" value="1"/>
</dbReference>
<dbReference type="InterPro" id="IPR036366">
    <property type="entry name" value="PGBDSf"/>
</dbReference>
<accession>A0A2T4UMB5</accession>
<comment type="caution">
    <text evidence="4">The sequence shown here is derived from an EMBL/GenBank/DDBJ whole genome shotgun (WGS) entry which is preliminary data.</text>
</comment>
<feature type="domain" description="Peptidoglycan binding-like" evidence="2">
    <location>
        <begin position="44"/>
        <end position="98"/>
    </location>
</feature>
<evidence type="ECO:0000259" key="2">
    <source>
        <dbReference type="Pfam" id="PF01471"/>
    </source>
</evidence>
<evidence type="ECO:0000259" key="3">
    <source>
        <dbReference type="Pfam" id="PF01551"/>
    </source>
</evidence>
<dbReference type="InterPro" id="IPR036365">
    <property type="entry name" value="PGBD-like_sf"/>
</dbReference>
<dbReference type="SUPFAM" id="SSF51261">
    <property type="entry name" value="Duplicated hybrid motif"/>
    <property type="match status" value="1"/>
</dbReference>
<dbReference type="InterPro" id="IPR050570">
    <property type="entry name" value="Cell_wall_metabolism_enzyme"/>
</dbReference>
<protein>
    <recommendedName>
        <fullName evidence="6">Peptidoglycan DD-metalloendopeptidase family protein</fullName>
    </recommendedName>
</protein>
<feature type="domain" description="M23ase beta-sheet core" evidence="3">
    <location>
        <begin position="230"/>
        <end position="319"/>
    </location>
</feature>
<dbReference type="RefSeq" id="WP_107569025.1">
    <property type="nucleotide sequence ID" value="NZ_PYYB01000001.1"/>
</dbReference>
<sequence>MRIVGRIRTLLPAAALAACAGALAPSAAVAADLGERPLAPGAQGRDVEQLQAWLERLGLPVGRDGRYGRETELAVRRYEREEGLPEDAVVDREQARQMRRRARPRVRTVAYASRTLRSGLTGTDVRGLQRFLIDHGVKVTPDGDFGPATVKAVRTLERRAKLRADGRVTRSEARRIRTLAPAPTPTGAATPTIDPQPVAATVAPGSRVFPIRGSWKFGDEGTFYGDRGGAHKGVDVFASCGVPMAAAEGGKVVFKATDGRAGNYVVIRGAESGEDHAYMHLQRAVTQDKGDTIATGEVFGAVGRTGNATACHLHFEIWTAPGWYTGGASRDPLPDLKAWARADR</sequence>
<gene>
    <name evidence="4" type="ORF">C7Y72_12385</name>
</gene>
<organism evidence="4 5">
    <name type="scientific">Paraconexibacter algicola</name>
    <dbReference type="NCBI Taxonomy" id="2133960"/>
    <lineage>
        <taxon>Bacteria</taxon>
        <taxon>Bacillati</taxon>
        <taxon>Actinomycetota</taxon>
        <taxon>Thermoleophilia</taxon>
        <taxon>Solirubrobacterales</taxon>
        <taxon>Paraconexibacteraceae</taxon>
        <taxon>Paraconexibacter</taxon>
    </lineage>
</organism>
<evidence type="ECO:0008006" key="6">
    <source>
        <dbReference type="Google" id="ProtNLM"/>
    </source>
</evidence>
<dbReference type="PANTHER" id="PTHR21666:SF268">
    <property type="entry name" value="PEPTIDASE M23 DOMAIN-CONTAINING PROTEIN"/>
    <property type="match status" value="1"/>
</dbReference>
<dbReference type="GO" id="GO:0004222">
    <property type="term" value="F:metalloendopeptidase activity"/>
    <property type="evidence" value="ECO:0007669"/>
    <property type="project" value="TreeGrafter"/>
</dbReference>
<dbReference type="Proteomes" id="UP000240739">
    <property type="component" value="Unassembled WGS sequence"/>
</dbReference>
<dbReference type="SUPFAM" id="SSF47090">
    <property type="entry name" value="PGBD-like"/>
    <property type="match status" value="2"/>
</dbReference>
<dbReference type="EMBL" id="PYYB01000001">
    <property type="protein sequence ID" value="PTL60380.1"/>
    <property type="molecule type" value="Genomic_DNA"/>
</dbReference>
<dbReference type="CDD" id="cd12797">
    <property type="entry name" value="M23_peptidase"/>
    <property type="match status" value="1"/>
</dbReference>
<feature type="signal peptide" evidence="1">
    <location>
        <begin position="1"/>
        <end position="30"/>
    </location>
</feature>
<dbReference type="InterPro" id="IPR002477">
    <property type="entry name" value="Peptidoglycan-bd-like"/>
</dbReference>
<dbReference type="Gene3D" id="1.10.101.10">
    <property type="entry name" value="PGBD-like superfamily/PGBD"/>
    <property type="match status" value="2"/>
</dbReference>
<evidence type="ECO:0000256" key="1">
    <source>
        <dbReference type="SAM" id="SignalP"/>
    </source>
</evidence>
<evidence type="ECO:0000313" key="4">
    <source>
        <dbReference type="EMBL" id="PTL60380.1"/>
    </source>
</evidence>
<dbReference type="Pfam" id="PF01471">
    <property type="entry name" value="PG_binding_1"/>
    <property type="match status" value="2"/>
</dbReference>
<dbReference type="InterPro" id="IPR016047">
    <property type="entry name" value="M23ase_b-sheet_dom"/>
</dbReference>
<name>A0A2T4UMB5_9ACTN</name>
<proteinExistence type="predicted"/>
<reference evidence="4 5" key="1">
    <citation type="submission" date="2018-03" db="EMBL/GenBank/DDBJ databases">
        <title>Aquarubrobacter algicola gen. nov., sp. nov., a novel actinobacterium isolated from shallow eutrophic lake during the end of cyanobacterial harmful algal blooms.</title>
        <authorList>
            <person name="Chun S.J."/>
        </authorList>
    </citation>
    <scope>NUCLEOTIDE SEQUENCE [LARGE SCALE GENOMIC DNA]</scope>
    <source>
        <strain evidence="4 5">Seoho-28</strain>
    </source>
</reference>
<dbReference type="InterPro" id="IPR011055">
    <property type="entry name" value="Dup_hybrid_motif"/>
</dbReference>
<keyword evidence="1" id="KW-0732">Signal</keyword>
<dbReference type="Gene3D" id="2.70.70.10">
    <property type="entry name" value="Glucose Permease (Domain IIA)"/>
    <property type="match status" value="1"/>
</dbReference>
<evidence type="ECO:0000313" key="5">
    <source>
        <dbReference type="Proteomes" id="UP000240739"/>
    </source>
</evidence>
<dbReference type="OrthoDB" id="8210007at2"/>
<dbReference type="PANTHER" id="PTHR21666">
    <property type="entry name" value="PEPTIDASE-RELATED"/>
    <property type="match status" value="1"/>
</dbReference>
<feature type="chain" id="PRO_5015395549" description="Peptidoglycan DD-metalloendopeptidase family protein" evidence="1">
    <location>
        <begin position="31"/>
        <end position="344"/>
    </location>
</feature>